<evidence type="ECO:0000313" key="4">
    <source>
        <dbReference type="Proteomes" id="UP000030686"/>
    </source>
</evidence>
<dbReference type="Proteomes" id="UP000030686">
    <property type="component" value="Unassembled WGS sequence"/>
</dbReference>
<protein>
    <submittedName>
        <fullName evidence="3">Genomic scaffold, ProqFM164S02</fullName>
    </submittedName>
</protein>
<dbReference type="OrthoDB" id="4510275at2759"/>
<dbReference type="AlphaFoldDB" id="W6Q593"/>
<feature type="signal peptide" evidence="2">
    <location>
        <begin position="1"/>
        <end position="18"/>
    </location>
</feature>
<feature type="region of interest" description="Disordered" evidence="1">
    <location>
        <begin position="17"/>
        <end position="125"/>
    </location>
</feature>
<evidence type="ECO:0000256" key="1">
    <source>
        <dbReference type="SAM" id="MobiDB-lite"/>
    </source>
</evidence>
<organism evidence="3 4">
    <name type="scientific">Penicillium roqueforti (strain FM164)</name>
    <dbReference type="NCBI Taxonomy" id="1365484"/>
    <lineage>
        <taxon>Eukaryota</taxon>
        <taxon>Fungi</taxon>
        <taxon>Dikarya</taxon>
        <taxon>Ascomycota</taxon>
        <taxon>Pezizomycotina</taxon>
        <taxon>Eurotiomycetes</taxon>
        <taxon>Eurotiomycetidae</taxon>
        <taxon>Eurotiales</taxon>
        <taxon>Aspergillaceae</taxon>
        <taxon>Penicillium</taxon>
    </lineage>
</organism>
<sequence length="125" mass="13208">MKVTSILATLMAAGLVAGAPPNERPTDVQGNPLPEPTAAEVALPPAHGDNDNDKRDQVPPPPKDAKHPKDIKDSGKRDQVPPPPKDAKHPKDIKDSGKRDQVPPPPKDGKNPKDVKDGKPAPQGN</sequence>
<name>W6Q593_PENRF</name>
<dbReference type="EMBL" id="HG792016">
    <property type="protein sequence ID" value="CDM31520.1"/>
    <property type="molecule type" value="Genomic_DNA"/>
</dbReference>
<keyword evidence="2" id="KW-0732">Signal</keyword>
<keyword evidence="4" id="KW-1185">Reference proteome</keyword>
<evidence type="ECO:0000313" key="3">
    <source>
        <dbReference type="EMBL" id="CDM31520.1"/>
    </source>
</evidence>
<evidence type="ECO:0000256" key="2">
    <source>
        <dbReference type="SAM" id="SignalP"/>
    </source>
</evidence>
<feature type="chain" id="PRO_5004879367" evidence="2">
    <location>
        <begin position="19"/>
        <end position="125"/>
    </location>
</feature>
<reference evidence="3" key="1">
    <citation type="journal article" date="2014" name="Nat. Commun.">
        <title>Multiple recent horizontal transfers of a large genomic region in cheese making fungi.</title>
        <authorList>
            <person name="Cheeseman K."/>
            <person name="Ropars J."/>
            <person name="Renault P."/>
            <person name="Dupont J."/>
            <person name="Gouzy J."/>
            <person name="Branca A."/>
            <person name="Abraham A.L."/>
            <person name="Ceppi M."/>
            <person name="Conseiller E."/>
            <person name="Debuchy R."/>
            <person name="Malagnac F."/>
            <person name="Goarin A."/>
            <person name="Silar P."/>
            <person name="Lacoste S."/>
            <person name="Sallet E."/>
            <person name="Bensimon A."/>
            <person name="Giraud T."/>
            <person name="Brygoo Y."/>
        </authorList>
    </citation>
    <scope>NUCLEOTIDE SEQUENCE [LARGE SCALE GENOMIC DNA]</scope>
    <source>
        <strain evidence="3">FM164</strain>
    </source>
</reference>
<gene>
    <name evidence="3" type="ORF">PROQFM164_S02g001670</name>
</gene>
<feature type="compositionally biased region" description="Basic and acidic residues" evidence="1">
    <location>
        <begin position="48"/>
        <end position="119"/>
    </location>
</feature>
<dbReference type="STRING" id="1365484.W6Q593"/>
<accession>W6Q593</accession>
<proteinExistence type="predicted"/>